<dbReference type="SUPFAM" id="SSF53474">
    <property type="entry name" value="alpha/beta-Hydrolases"/>
    <property type="match status" value="1"/>
</dbReference>
<dbReference type="PANTHER" id="PTHR11614">
    <property type="entry name" value="PHOSPHOLIPASE-RELATED"/>
    <property type="match status" value="1"/>
</dbReference>
<evidence type="ECO:0000313" key="3">
    <source>
        <dbReference type="Proteomes" id="UP000240418"/>
    </source>
</evidence>
<keyword evidence="3" id="KW-1185">Reference proteome</keyword>
<reference evidence="2 3" key="1">
    <citation type="submission" date="2018-03" db="EMBL/GenBank/DDBJ databases">
        <title>Genomic Encyclopedia of Archaeal and Bacterial Type Strains, Phase II (KMG-II): from individual species to whole genera.</title>
        <authorList>
            <person name="Goeker M."/>
        </authorList>
    </citation>
    <scope>NUCLEOTIDE SEQUENCE [LARGE SCALE GENOMIC DNA]</scope>
    <source>
        <strain evidence="2 3">DSM 100673</strain>
    </source>
</reference>
<organism evidence="2 3">
    <name type="scientific">Shimia abyssi</name>
    <dbReference type="NCBI Taxonomy" id="1662395"/>
    <lineage>
        <taxon>Bacteria</taxon>
        <taxon>Pseudomonadati</taxon>
        <taxon>Pseudomonadota</taxon>
        <taxon>Alphaproteobacteria</taxon>
        <taxon>Rhodobacterales</taxon>
        <taxon>Roseobacteraceae</taxon>
    </lineage>
</organism>
<comment type="caution">
    <text evidence="2">The sequence shown here is derived from an EMBL/GenBank/DDBJ whole genome shotgun (WGS) entry which is preliminary data.</text>
</comment>
<name>A0A2P8F5W5_9RHOB</name>
<dbReference type="EMBL" id="PYGJ01000021">
    <property type="protein sequence ID" value="PSL17113.1"/>
    <property type="molecule type" value="Genomic_DNA"/>
</dbReference>
<sequence>MTFRAAPFYHDVAEGPHAQAWWLDTSDGVRIRAACWAHENARGTVFLFPGRTEYVEKYGRTAADFAARGFAQVAIDWRGQGLADRQVNNRLIGHVLHFDDYQKDLAAVMAMAKEQDLPRPWFLVAHSMGGCIGLRALLNNMPVNAAVFTGPMFGIRLSTALRPIAWALSWSSRHFAQSHRLAPGTIETTYVLAEPFEDNTLTTDPDMYAYMKRQMTDHPDLALGGPSLHWLFAALTECRALRTLPSPKTPSLTFLGTNERIVDTAEIHDRMSRWPNGTLEMVPNGEHEVMMDSPTTRAAIFDQCAALFAKHT</sequence>
<dbReference type="RefSeq" id="WP_106610327.1">
    <property type="nucleotide sequence ID" value="NZ_PYGJ01000021.1"/>
</dbReference>
<feature type="domain" description="Serine aminopeptidase S33" evidence="1">
    <location>
        <begin position="40"/>
        <end position="293"/>
    </location>
</feature>
<evidence type="ECO:0000313" key="2">
    <source>
        <dbReference type="EMBL" id="PSL17113.1"/>
    </source>
</evidence>
<evidence type="ECO:0000259" key="1">
    <source>
        <dbReference type="Pfam" id="PF12146"/>
    </source>
</evidence>
<proteinExistence type="predicted"/>
<dbReference type="OrthoDB" id="9788260at2"/>
<dbReference type="AlphaFoldDB" id="A0A2P8F5W5"/>
<dbReference type="Gene3D" id="3.40.50.1820">
    <property type="entry name" value="alpha/beta hydrolase"/>
    <property type="match status" value="1"/>
</dbReference>
<dbReference type="Proteomes" id="UP000240418">
    <property type="component" value="Unassembled WGS sequence"/>
</dbReference>
<dbReference type="InterPro" id="IPR051044">
    <property type="entry name" value="MAG_DAG_Lipase"/>
</dbReference>
<accession>A0A2P8F5W5</accession>
<protein>
    <submittedName>
        <fullName evidence="2">Lysophospholipase</fullName>
    </submittedName>
</protein>
<dbReference type="InterPro" id="IPR022742">
    <property type="entry name" value="Hydrolase_4"/>
</dbReference>
<gene>
    <name evidence="2" type="ORF">CLV88_12123</name>
</gene>
<dbReference type="InterPro" id="IPR029058">
    <property type="entry name" value="AB_hydrolase_fold"/>
</dbReference>
<dbReference type="Pfam" id="PF12146">
    <property type="entry name" value="Hydrolase_4"/>
    <property type="match status" value="1"/>
</dbReference>